<dbReference type="RefSeq" id="WP_017013654.1">
    <property type="nucleotide sequence ID" value="NZ_FOWR01000005.1"/>
</dbReference>
<dbReference type="Gene3D" id="3.40.190.290">
    <property type="match status" value="1"/>
</dbReference>
<dbReference type="SUPFAM" id="SSF46785">
    <property type="entry name" value="Winged helix' DNA-binding domain"/>
    <property type="match status" value="1"/>
</dbReference>
<feature type="domain" description="HTH lysR-type" evidence="5">
    <location>
        <begin position="1"/>
        <end position="58"/>
    </location>
</feature>
<dbReference type="Pfam" id="PF00126">
    <property type="entry name" value="HTH_1"/>
    <property type="match status" value="1"/>
</dbReference>
<dbReference type="InterPro" id="IPR036390">
    <property type="entry name" value="WH_DNA-bd_sf"/>
</dbReference>
<keyword evidence="4" id="KW-0804">Transcription</keyword>
<evidence type="ECO:0000256" key="2">
    <source>
        <dbReference type="ARBA" id="ARBA00023015"/>
    </source>
</evidence>
<dbReference type="InterPro" id="IPR058163">
    <property type="entry name" value="LysR-type_TF_proteobact-type"/>
</dbReference>
<evidence type="ECO:0000256" key="3">
    <source>
        <dbReference type="ARBA" id="ARBA00023125"/>
    </source>
</evidence>
<comment type="similarity">
    <text evidence="1">Belongs to the LysR transcriptional regulatory family.</text>
</comment>
<dbReference type="InterPro" id="IPR036388">
    <property type="entry name" value="WH-like_DNA-bd_sf"/>
</dbReference>
<dbReference type="PANTHER" id="PTHR30537">
    <property type="entry name" value="HTH-TYPE TRANSCRIPTIONAL REGULATOR"/>
    <property type="match status" value="1"/>
</dbReference>
<reference evidence="6 7" key="1">
    <citation type="submission" date="2016-10" db="EMBL/GenBank/DDBJ databases">
        <authorList>
            <person name="de Groot N.N."/>
        </authorList>
    </citation>
    <scope>NUCLEOTIDE SEQUENCE [LARGE SCALE GENOMIC DNA]</scope>
    <source>
        <strain evidence="6 7">DSM 15893</strain>
    </source>
</reference>
<dbReference type="PANTHER" id="PTHR30537:SF5">
    <property type="entry name" value="HTH-TYPE TRANSCRIPTIONAL ACTIVATOR TTDR-RELATED"/>
    <property type="match status" value="1"/>
</dbReference>
<dbReference type="Gene3D" id="1.10.10.10">
    <property type="entry name" value="Winged helix-like DNA-binding domain superfamily/Winged helix DNA-binding domain"/>
    <property type="match status" value="1"/>
</dbReference>
<organism evidence="6 7">
    <name type="scientific">Enterovibrio norvegicus DSM 15893</name>
    <dbReference type="NCBI Taxonomy" id="1121869"/>
    <lineage>
        <taxon>Bacteria</taxon>
        <taxon>Pseudomonadati</taxon>
        <taxon>Pseudomonadota</taxon>
        <taxon>Gammaproteobacteria</taxon>
        <taxon>Vibrionales</taxon>
        <taxon>Vibrionaceae</taxon>
        <taxon>Enterovibrio</taxon>
    </lineage>
</organism>
<dbReference type="Proteomes" id="UP000182692">
    <property type="component" value="Unassembled WGS sequence"/>
</dbReference>
<dbReference type="CDD" id="cd08422">
    <property type="entry name" value="PBP2_CrgA_like"/>
    <property type="match status" value="1"/>
</dbReference>
<protein>
    <submittedName>
        <fullName evidence="6">DNA-binding transcriptional regulator, LysR family</fullName>
    </submittedName>
</protein>
<evidence type="ECO:0000256" key="1">
    <source>
        <dbReference type="ARBA" id="ARBA00009437"/>
    </source>
</evidence>
<dbReference type="FunFam" id="3.40.190.290:FF:000001">
    <property type="entry name" value="Transcriptional regulator, LysR family"/>
    <property type="match status" value="1"/>
</dbReference>
<proteinExistence type="inferred from homology"/>
<dbReference type="EMBL" id="FOWR01000005">
    <property type="protein sequence ID" value="SFO95651.1"/>
    <property type="molecule type" value="Genomic_DNA"/>
</dbReference>
<dbReference type="GO" id="GO:0043565">
    <property type="term" value="F:sequence-specific DNA binding"/>
    <property type="evidence" value="ECO:0007669"/>
    <property type="project" value="TreeGrafter"/>
</dbReference>
<sequence>MKADDVILFANVAELGSFKLAAEKYDLAYSVVSKRIRRLEDDLNVQLLHRTTRKLSLTEAGVSLLPTAKQMALLTQDAVQSVSTIRETMKGHLQVSVPTISGDLLLAECIADFCHQHPGLNIDVTLSNRFVDLIDEGFDLAIRTGYLEDSSLIARHLIDSQWIVCASPTYLERCGQPSSPDALVDHNCLHYTYQSTGAADWEFFSDDKMDNIVSQPTYKGQGKEKRIVRVSGNFSTNNAAALRKAALAGYGIVYVPRCLVYHDLLNSGLIDIFPSLVAKRLGIYAIYPFTRHPSNKVKMLIEHVRDKYQSMSHYFL</sequence>
<accession>A0A1I5LG02</accession>
<keyword evidence="2" id="KW-0805">Transcription regulation</keyword>
<dbReference type="FunFam" id="1.10.10.10:FF:000001">
    <property type="entry name" value="LysR family transcriptional regulator"/>
    <property type="match status" value="1"/>
</dbReference>
<dbReference type="GeneID" id="35872403"/>
<keyword evidence="3 6" id="KW-0238">DNA-binding</keyword>
<dbReference type="InterPro" id="IPR000847">
    <property type="entry name" value="LysR_HTH_N"/>
</dbReference>
<dbReference type="SUPFAM" id="SSF53850">
    <property type="entry name" value="Periplasmic binding protein-like II"/>
    <property type="match status" value="1"/>
</dbReference>
<dbReference type="PROSITE" id="PS50931">
    <property type="entry name" value="HTH_LYSR"/>
    <property type="match status" value="1"/>
</dbReference>
<dbReference type="Pfam" id="PF03466">
    <property type="entry name" value="LysR_substrate"/>
    <property type="match status" value="2"/>
</dbReference>
<evidence type="ECO:0000313" key="7">
    <source>
        <dbReference type="Proteomes" id="UP000182692"/>
    </source>
</evidence>
<dbReference type="GO" id="GO:0003700">
    <property type="term" value="F:DNA-binding transcription factor activity"/>
    <property type="evidence" value="ECO:0007669"/>
    <property type="project" value="InterPro"/>
</dbReference>
<dbReference type="InterPro" id="IPR005119">
    <property type="entry name" value="LysR_subst-bd"/>
</dbReference>
<evidence type="ECO:0000313" key="6">
    <source>
        <dbReference type="EMBL" id="SFO95651.1"/>
    </source>
</evidence>
<evidence type="ECO:0000256" key="4">
    <source>
        <dbReference type="ARBA" id="ARBA00023163"/>
    </source>
</evidence>
<dbReference type="AlphaFoldDB" id="A0A1I5LG02"/>
<gene>
    <name evidence="6" type="ORF">SAMN03084138_00952</name>
</gene>
<name>A0A1I5LG02_9GAMM</name>
<dbReference type="GO" id="GO:0006351">
    <property type="term" value="P:DNA-templated transcription"/>
    <property type="evidence" value="ECO:0007669"/>
    <property type="project" value="TreeGrafter"/>
</dbReference>
<dbReference type="STRING" id="1121869.SAMN03084138_00952"/>
<evidence type="ECO:0000259" key="5">
    <source>
        <dbReference type="PROSITE" id="PS50931"/>
    </source>
</evidence>
<dbReference type="OrthoDB" id="9786526at2"/>